<dbReference type="AlphaFoldDB" id="A0A1X2HX17"/>
<dbReference type="EMBL" id="MCGE01000053">
    <property type="protein sequence ID" value="ORZ04146.1"/>
    <property type="molecule type" value="Genomic_DNA"/>
</dbReference>
<evidence type="ECO:0000313" key="2">
    <source>
        <dbReference type="Proteomes" id="UP000193560"/>
    </source>
</evidence>
<dbReference type="OrthoDB" id="10504688at2759"/>
<dbReference type="Proteomes" id="UP000193560">
    <property type="component" value="Unassembled WGS sequence"/>
</dbReference>
<keyword evidence="2" id="KW-1185">Reference proteome</keyword>
<proteinExistence type="predicted"/>
<sequence length="103" mass="11812">MNYPLDSLGRYLSPVLDVSLENGAIFLSQSNRQVNMMINSGNRTKNGGQHGTDTLNSKRHLFDHGLWLLMKLNYENMGLPYQPPLFAAFINDVRRRKCIRKMA</sequence>
<organism evidence="1 2">
    <name type="scientific">Absidia repens</name>
    <dbReference type="NCBI Taxonomy" id="90262"/>
    <lineage>
        <taxon>Eukaryota</taxon>
        <taxon>Fungi</taxon>
        <taxon>Fungi incertae sedis</taxon>
        <taxon>Mucoromycota</taxon>
        <taxon>Mucoromycotina</taxon>
        <taxon>Mucoromycetes</taxon>
        <taxon>Mucorales</taxon>
        <taxon>Cunninghamellaceae</taxon>
        <taxon>Absidia</taxon>
    </lineage>
</organism>
<evidence type="ECO:0000313" key="1">
    <source>
        <dbReference type="EMBL" id="ORZ04146.1"/>
    </source>
</evidence>
<gene>
    <name evidence="1" type="ORF">BCR42DRAFT_457304</name>
</gene>
<comment type="caution">
    <text evidence="1">The sequence shown here is derived from an EMBL/GenBank/DDBJ whole genome shotgun (WGS) entry which is preliminary data.</text>
</comment>
<protein>
    <submittedName>
        <fullName evidence="1">Uncharacterized protein</fullName>
    </submittedName>
</protein>
<accession>A0A1X2HX17</accession>
<reference evidence="1 2" key="1">
    <citation type="submission" date="2016-07" db="EMBL/GenBank/DDBJ databases">
        <title>Pervasive Adenine N6-methylation of Active Genes in Fungi.</title>
        <authorList>
            <consortium name="DOE Joint Genome Institute"/>
            <person name="Mondo S.J."/>
            <person name="Dannebaum R.O."/>
            <person name="Kuo R.C."/>
            <person name="Labutti K."/>
            <person name="Haridas S."/>
            <person name="Kuo A."/>
            <person name="Salamov A."/>
            <person name="Ahrendt S.R."/>
            <person name="Lipzen A."/>
            <person name="Sullivan W."/>
            <person name="Andreopoulos W.B."/>
            <person name="Clum A."/>
            <person name="Lindquist E."/>
            <person name="Daum C."/>
            <person name="Ramamoorthy G.K."/>
            <person name="Gryganskyi A."/>
            <person name="Culley D."/>
            <person name="Magnuson J.K."/>
            <person name="James T.Y."/>
            <person name="O'Malley M.A."/>
            <person name="Stajich J.E."/>
            <person name="Spatafora J.W."/>
            <person name="Visel A."/>
            <person name="Grigoriev I.V."/>
        </authorList>
    </citation>
    <scope>NUCLEOTIDE SEQUENCE [LARGE SCALE GENOMIC DNA]</scope>
    <source>
        <strain evidence="1 2">NRRL 1336</strain>
    </source>
</reference>
<name>A0A1X2HX17_9FUNG</name>